<evidence type="ECO:0000313" key="4">
    <source>
        <dbReference type="Proteomes" id="UP001416858"/>
    </source>
</evidence>
<evidence type="ECO:0000256" key="2">
    <source>
        <dbReference type="SAM" id="Phobius"/>
    </source>
</evidence>
<organism evidence="3 4">
    <name type="scientific">Novipirellula caenicola</name>
    <dbReference type="NCBI Taxonomy" id="1536901"/>
    <lineage>
        <taxon>Bacteria</taxon>
        <taxon>Pseudomonadati</taxon>
        <taxon>Planctomycetota</taxon>
        <taxon>Planctomycetia</taxon>
        <taxon>Pirellulales</taxon>
        <taxon>Pirellulaceae</taxon>
        <taxon>Novipirellula</taxon>
    </lineage>
</organism>
<feature type="compositionally biased region" description="Basic and acidic residues" evidence="1">
    <location>
        <begin position="74"/>
        <end position="83"/>
    </location>
</feature>
<comment type="caution">
    <text evidence="3">The sequence shown here is derived from an EMBL/GenBank/DDBJ whole genome shotgun (WGS) entry which is preliminary data.</text>
</comment>
<protein>
    <submittedName>
        <fullName evidence="3">Uncharacterized protein</fullName>
    </submittedName>
</protein>
<gene>
    <name evidence="3" type="ORF">Rcae01_01176</name>
</gene>
<keyword evidence="2" id="KW-1133">Transmembrane helix</keyword>
<keyword evidence="2" id="KW-0472">Membrane</keyword>
<dbReference type="EMBL" id="BAABRO010000002">
    <property type="protein sequence ID" value="GAA5505729.1"/>
    <property type="molecule type" value="Genomic_DNA"/>
</dbReference>
<feature type="region of interest" description="Disordered" evidence="1">
    <location>
        <begin position="1"/>
        <end position="21"/>
    </location>
</feature>
<dbReference type="Proteomes" id="UP001416858">
    <property type="component" value="Unassembled WGS sequence"/>
</dbReference>
<keyword evidence="2" id="KW-0812">Transmembrane</keyword>
<sequence length="83" mass="9426">MTDPPQPQPYQTPPEVKEARQPTRFRAAKLAVLMLILIGAGVFAYRAVGVMRNEVNLNRAPVDPNWEPNGIRYPPREEPFPED</sequence>
<feature type="region of interest" description="Disordered" evidence="1">
    <location>
        <begin position="59"/>
        <end position="83"/>
    </location>
</feature>
<feature type="compositionally biased region" description="Pro residues" evidence="1">
    <location>
        <begin position="1"/>
        <end position="12"/>
    </location>
</feature>
<dbReference type="RefSeq" id="WP_345682731.1">
    <property type="nucleotide sequence ID" value="NZ_BAABRO010000002.1"/>
</dbReference>
<accession>A0ABP9VKK9</accession>
<evidence type="ECO:0000256" key="1">
    <source>
        <dbReference type="SAM" id="MobiDB-lite"/>
    </source>
</evidence>
<name>A0ABP9VKK9_9BACT</name>
<feature type="transmembrane region" description="Helical" evidence="2">
    <location>
        <begin position="30"/>
        <end position="48"/>
    </location>
</feature>
<proteinExistence type="predicted"/>
<evidence type="ECO:0000313" key="3">
    <source>
        <dbReference type="EMBL" id="GAA5505729.1"/>
    </source>
</evidence>
<reference evidence="3 4" key="1">
    <citation type="submission" date="2024-02" db="EMBL/GenBank/DDBJ databases">
        <title>Rhodopirellula caenicola NBRC 110016.</title>
        <authorList>
            <person name="Ichikawa N."/>
            <person name="Katano-Makiyama Y."/>
            <person name="Hidaka K."/>
        </authorList>
    </citation>
    <scope>NUCLEOTIDE SEQUENCE [LARGE SCALE GENOMIC DNA]</scope>
    <source>
        <strain evidence="3 4">NBRC 110016</strain>
    </source>
</reference>
<keyword evidence="4" id="KW-1185">Reference proteome</keyword>